<evidence type="ECO:0000313" key="3">
    <source>
        <dbReference type="Proteomes" id="UP000635606"/>
    </source>
</evidence>
<keyword evidence="3" id="KW-1185">Reference proteome</keyword>
<sequence length="355" mass="37110">MRHPADGTIRRLLDEPAGVADADREHVRDCPVCLSTLATMKEDAEMTARVLEQSQPADVDAAWLRLSNSLDATPGRVPTQRKWRAALRSPLVAVVGVAVIVSGASTAAATDWLQIFRAERVAPVTAPRADLVSLPDLDEVGTLEVTSKVDVRPVADAAAAEKVSNLAVPRVERLPRGVTGQPRYFAGPQASANFTFSVAKTAQTLGATPPPPPPGLDGSRFRFTAGPGVVSVWGLDRGVPAMIVGRAVAPAVYSTDVPFATARDYVLALPNVPESVKSQLRGFSADGSTLPLFVQAEKMTTSTADVGGVKATVLASRDGLMAGVVWVEDGIVTAVAGPLSVDEVLSVARGLKAGR</sequence>
<organism evidence="2 3">
    <name type="scientific">Virgisporangium ochraceum</name>
    <dbReference type="NCBI Taxonomy" id="65505"/>
    <lineage>
        <taxon>Bacteria</taxon>
        <taxon>Bacillati</taxon>
        <taxon>Actinomycetota</taxon>
        <taxon>Actinomycetes</taxon>
        <taxon>Micromonosporales</taxon>
        <taxon>Micromonosporaceae</taxon>
        <taxon>Virgisporangium</taxon>
    </lineage>
</organism>
<name>A0A8J4EB08_9ACTN</name>
<evidence type="ECO:0000256" key="1">
    <source>
        <dbReference type="SAM" id="Phobius"/>
    </source>
</evidence>
<accession>A0A8J4EB08</accession>
<gene>
    <name evidence="2" type="ORF">Voc01_029960</name>
</gene>
<dbReference type="EMBL" id="BOPH01000036">
    <property type="protein sequence ID" value="GIJ68079.1"/>
    <property type="molecule type" value="Genomic_DNA"/>
</dbReference>
<proteinExistence type="predicted"/>
<dbReference type="RefSeq" id="WP_203928029.1">
    <property type="nucleotide sequence ID" value="NZ_BOPH01000036.1"/>
</dbReference>
<evidence type="ECO:0000313" key="2">
    <source>
        <dbReference type="EMBL" id="GIJ68079.1"/>
    </source>
</evidence>
<keyword evidence="1" id="KW-0472">Membrane</keyword>
<keyword evidence="1" id="KW-0812">Transmembrane</keyword>
<feature type="transmembrane region" description="Helical" evidence="1">
    <location>
        <begin position="91"/>
        <end position="113"/>
    </location>
</feature>
<comment type="caution">
    <text evidence="2">The sequence shown here is derived from an EMBL/GenBank/DDBJ whole genome shotgun (WGS) entry which is preliminary data.</text>
</comment>
<dbReference type="AlphaFoldDB" id="A0A8J4EB08"/>
<dbReference type="Proteomes" id="UP000635606">
    <property type="component" value="Unassembled WGS sequence"/>
</dbReference>
<reference evidence="2" key="1">
    <citation type="submission" date="2021-01" db="EMBL/GenBank/DDBJ databases">
        <title>Whole genome shotgun sequence of Virgisporangium ochraceum NBRC 16418.</title>
        <authorList>
            <person name="Komaki H."/>
            <person name="Tamura T."/>
        </authorList>
    </citation>
    <scope>NUCLEOTIDE SEQUENCE</scope>
    <source>
        <strain evidence="2">NBRC 16418</strain>
    </source>
</reference>
<protein>
    <submittedName>
        <fullName evidence="2">Uncharacterized protein</fullName>
    </submittedName>
</protein>
<keyword evidence="1" id="KW-1133">Transmembrane helix</keyword>